<feature type="region of interest" description="Disordered" evidence="1">
    <location>
        <begin position="327"/>
        <end position="347"/>
    </location>
</feature>
<evidence type="ECO:0000256" key="1">
    <source>
        <dbReference type="SAM" id="MobiDB-lite"/>
    </source>
</evidence>
<evidence type="ECO:0000313" key="3">
    <source>
        <dbReference type="EMBL" id="PCE41153.1"/>
    </source>
</evidence>
<keyword evidence="2" id="KW-0732">Signal</keyword>
<feature type="signal peptide" evidence="2">
    <location>
        <begin position="1"/>
        <end position="22"/>
    </location>
</feature>
<dbReference type="RefSeq" id="WP_139114730.1">
    <property type="nucleotide sequence ID" value="NZ_CP023449.1"/>
</dbReference>
<dbReference type="EMBL" id="NWUF01000018">
    <property type="protein sequence ID" value="PCE41153.1"/>
    <property type="molecule type" value="Genomic_DNA"/>
</dbReference>
<dbReference type="Proteomes" id="UP000218934">
    <property type="component" value="Unassembled WGS sequence"/>
</dbReference>
<dbReference type="OrthoDB" id="7597242at2"/>
<proteinExistence type="predicted"/>
<comment type="caution">
    <text evidence="3">The sequence shown here is derived from an EMBL/GenBank/DDBJ whole genome shotgun (WGS) entry which is preliminary data.</text>
</comment>
<reference evidence="3 4" key="1">
    <citation type="submission" date="2017-09" db="EMBL/GenBank/DDBJ databases">
        <title>The Catabolism of 3,6-Dichlorosalicylic acid is Initiated by the Cytochrome P450 Monooxygenase DsmABC in Rhizorhabdus dicambivorans Ndbn-20.</title>
        <authorList>
            <person name="Na L."/>
        </authorList>
    </citation>
    <scope>NUCLEOTIDE SEQUENCE [LARGE SCALE GENOMIC DNA]</scope>
    <source>
        <strain evidence="3 4">Ndbn-20m</strain>
    </source>
</reference>
<accession>A0A2A4FRW6</accession>
<dbReference type="AlphaFoldDB" id="A0A2A4FRW6"/>
<protein>
    <submittedName>
        <fullName evidence="3">Uncharacterized protein</fullName>
    </submittedName>
</protein>
<evidence type="ECO:0000256" key="2">
    <source>
        <dbReference type="SAM" id="SignalP"/>
    </source>
</evidence>
<evidence type="ECO:0000313" key="4">
    <source>
        <dbReference type="Proteomes" id="UP000218934"/>
    </source>
</evidence>
<sequence length="347" mass="37764">MRGAFLSLVGLAAAVSAVPAQAMNWCSLPQITPRFESDFEKLAPTVAALTGCARQSTDSAHRAKWVCEDDPATPDKFETVHIHFIREPGQGIHLLVLSLGMTDLNVLRRCGLRDLRDGEKFSAGNVAYRDRISFGFTGPRLTLTSILDKGMAAIVSDTKSFGEDDRVKGLWNGLYGITVVDYPSTGVKLAGVSPISTDVYGIVAAFEGRGSAVLASNDTGESFPKWTLSPPVGLGGVREVVIEGFVRHLLRADYILESTADYERFIGLLDAEYGRSERSSEKGCTYRWWDAGRMSIRGEHCPGKSDSLRFFNNVAGDQLEQVAAKMEADKANNSGDPKKPAIDDDMF</sequence>
<keyword evidence="4" id="KW-1185">Reference proteome</keyword>
<feature type="chain" id="PRO_5013014575" evidence="2">
    <location>
        <begin position="23"/>
        <end position="347"/>
    </location>
</feature>
<gene>
    <name evidence="3" type="ORF">COO09_16760</name>
</gene>
<organism evidence="3 4">
    <name type="scientific">Rhizorhabdus dicambivorans</name>
    <dbReference type="NCBI Taxonomy" id="1850238"/>
    <lineage>
        <taxon>Bacteria</taxon>
        <taxon>Pseudomonadati</taxon>
        <taxon>Pseudomonadota</taxon>
        <taxon>Alphaproteobacteria</taxon>
        <taxon>Sphingomonadales</taxon>
        <taxon>Sphingomonadaceae</taxon>
        <taxon>Rhizorhabdus</taxon>
    </lineage>
</organism>
<name>A0A2A4FRW6_9SPHN</name>